<evidence type="ECO:0000259" key="9">
    <source>
        <dbReference type="Pfam" id="PF00370"/>
    </source>
</evidence>
<dbReference type="InterPro" id="IPR018483">
    <property type="entry name" value="Carb_kinase_FGGY_CS"/>
</dbReference>
<evidence type="ECO:0000313" key="11">
    <source>
        <dbReference type="EMBL" id="RSU11258.1"/>
    </source>
</evidence>
<feature type="domain" description="Carbohydrate kinase FGGY C-terminal" evidence="10">
    <location>
        <begin position="256"/>
        <end position="440"/>
    </location>
</feature>
<dbReference type="InterPro" id="IPR018484">
    <property type="entry name" value="FGGY_N"/>
</dbReference>
<keyword evidence="5" id="KW-0319">Glycerol metabolism</keyword>
<evidence type="ECO:0000259" key="10">
    <source>
        <dbReference type="Pfam" id="PF02782"/>
    </source>
</evidence>
<dbReference type="Proteomes" id="UP000287605">
    <property type="component" value="Unassembled WGS sequence"/>
</dbReference>
<protein>
    <recommendedName>
        <fullName evidence="7">ATP:glycerol 3-phosphotransferase</fullName>
    </recommendedName>
</protein>
<dbReference type="PIRSF" id="PIRSF000538">
    <property type="entry name" value="GlpK"/>
    <property type="match status" value="1"/>
</dbReference>
<dbReference type="AlphaFoldDB" id="A0A430AT77"/>
<dbReference type="Pfam" id="PF02782">
    <property type="entry name" value="FGGY_C"/>
    <property type="match status" value="1"/>
</dbReference>
<evidence type="ECO:0000256" key="7">
    <source>
        <dbReference type="ARBA" id="ARBA00043149"/>
    </source>
</evidence>
<dbReference type="EMBL" id="NGKA01000011">
    <property type="protein sequence ID" value="RSU11258.1"/>
    <property type="molecule type" value="Genomic_DNA"/>
</dbReference>
<dbReference type="OrthoDB" id="9805576at2"/>
<dbReference type="InterPro" id="IPR018485">
    <property type="entry name" value="FGGY_C"/>
</dbReference>
<dbReference type="PANTHER" id="PTHR10196:SF69">
    <property type="entry name" value="GLYCEROL KINASE"/>
    <property type="match status" value="1"/>
</dbReference>
<sequence length="483" mass="55303">MKDKGTYRIVIDQSTSGSKLLLVLKGKIVKRYDKKHRQIFPQVGWVEHDPTEIMENIYSLFEEMLADNRLAPNEIKSISITNQRETIVAWDKKTGEPVYNAIVWQCNRSREICETLIKDGFEKQINDKTGLRIDPYFSGTKIKWLYNEIPEIKEKSQQKRLAVGTIDSWIVWNLTKGQVFATEPSNACRTLLYNISTNCWDEELMTLFGINRTDLPEIKNSSETFGFYENIPIRGIMADSQAALFGQNCTKTGDVKVTMGTGCSIMMQLEQDNHFRDSRILTTVARRDNKQNYYALEGIIRSCGDSINWLNENITHFENRESVCNQVLENKSEEEVYFIPALQGLGSPYWDNEVPGGFIGVRRTTTKYDLLCSILESIVFQVKAVLNVMEEVSGIAIAKVKVDGGVTKNLKLMEEMATLLNKCIFVNDIEELSAMGALIISGETKETIDWYYQVVNPSTENQEIIQKYEKWEKLVNCFLNIDI</sequence>
<comment type="similarity">
    <text evidence="1 8">Belongs to the FGGY kinase family.</text>
</comment>
<dbReference type="SUPFAM" id="SSF53067">
    <property type="entry name" value="Actin-like ATPase domain"/>
    <property type="match status" value="2"/>
</dbReference>
<dbReference type="GO" id="GO:0005524">
    <property type="term" value="F:ATP binding"/>
    <property type="evidence" value="ECO:0007669"/>
    <property type="project" value="UniProtKB-KW"/>
</dbReference>
<name>A0A430AT77_9ENTE</name>
<dbReference type="InterPro" id="IPR043129">
    <property type="entry name" value="ATPase_NBD"/>
</dbReference>
<dbReference type="GO" id="GO:0004370">
    <property type="term" value="F:glycerol kinase activity"/>
    <property type="evidence" value="ECO:0007669"/>
    <property type="project" value="TreeGrafter"/>
</dbReference>
<evidence type="ECO:0000256" key="2">
    <source>
        <dbReference type="ARBA" id="ARBA00022679"/>
    </source>
</evidence>
<evidence type="ECO:0000256" key="8">
    <source>
        <dbReference type="RuleBase" id="RU003733"/>
    </source>
</evidence>
<dbReference type="PROSITE" id="PS00933">
    <property type="entry name" value="FGGY_KINASES_1"/>
    <property type="match status" value="1"/>
</dbReference>
<dbReference type="FunFam" id="3.30.420.40:FF:000008">
    <property type="entry name" value="Glycerol kinase"/>
    <property type="match status" value="1"/>
</dbReference>
<keyword evidence="3" id="KW-0547">Nucleotide-binding</keyword>
<keyword evidence="6" id="KW-0067">ATP-binding</keyword>
<evidence type="ECO:0000256" key="3">
    <source>
        <dbReference type="ARBA" id="ARBA00022741"/>
    </source>
</evidence>
<dbReference type="GO" id="GO:0019563">
    <property type="term" value="P:glycerol catabolic process"/>
    <property type="evidence" value="ECO:0007669"/>
    <property type="project" value="TreeGrafter"/>
</dbReference>
<dbReference type="PROSITE" id="PS00445">
    <property type="entry name" value="FGGY_KINASES_2"/>
    <property type="match status" value="1"/>
</dbReference>
<gene>
    <name evidence="11" type="ORF">CBF29_08090</name>
</gene>
<evidence type="ECO:0000256" key="1">
    <source>
        <dbReference type="ARBA" id="ARBA00009156"/>
    </source>
</evidence>
<dbReference type="Pfam" id="PF00370">
    <property type="entry name" value="FGGY_N"/>
    <property type="match status" value="1"/>
</dbReference>
<keyword evidence="2 8" id="KW-0808">Transferase</keyword>
<dbReference type="RefSeq" id="WP_126809259.1">
    <property type="nucleotide sequence ID" value="NZ_NGKA01000011.1"/>
</dbReference>
<dbReference type="InterPro" id="IPR000577">
    <property type="entry name" value="Carb_kinase_FGGY"/>
</dbReference>
<evidence type="ECO:0000256" key="5">
    <source>
        <dbReference type="ARBA" id="ARBA00022798"/>
    </source>
</evidence>
<accession>A0A430AT77</accession>
<reference evidence="11 12" key="1">
    <citation type="submission" date="2017-05" db="EMBL/GenBank/DDBJ databases">
        <title>Vagococcus spp. assemblies.</title>
        <authorList>
            <person name="Gulvik C.A."/>
        </authorList>
    </citation>
    <scope>NUCLEOTIDE SEQUENCE [LARGE SCALE GENOMIC DNA]</scope>
    <source>
        <strain evidence="11 12">CCUG 51432</strain>
    </source>
</reference>
<proteinExistence type="inferred from homology"/>
<dbReference type="PANTHER" id="PTHR10196">
    <property type="entry name" value="SUGAR KINASE"/>
    <property type="match status" value="1"/>
</dbReference>
<organism evidence="11 12">
    <name type="scientific">Vagococcus elongatus</name>
    <dbReference type="NCBI Taxonomy" id="180344"/>
    <lineage>
        <taxon>Bacteria</taxon>
        <taxon>Bacillati</taxon>
        <taxon>Bacillota</taxon>
        <taxon>Bacilli</taxon>
        <taxon>Lactobacillales</taxon>
        <taxon>Enterococcaceae</taxon>
        <taxon>Vagococcus</taxon>
    </lineage>
</organism>
<dbReference type="Gene3D" id="3.30.420.40">
    <property type="match status" value="2"/>
</dbReference>
<comment type="caution">
    <text evidence="11">The sequence shown here is derived from an EMBL/GenBank/DDBJ whole genome shotgun (WGS) entry which is preliminary data.</text>
</comment>
<dbReference type="CDD" id="cd07769">
    <property type="entry name" value="ASKHA_NBD_FGGY_GK"/>
    <property type="match status" value="1"/>
</dbReference>
<feature type="domain" description="Carbohydrate kinase FGGY N-terminal" evidence="9">
    <location>
        <begin position="7"/>
        <end position="246"/>
    </location>
</feature>
<dbReference type="GO" id="GO:0005829">
    <property type="term" value="C:cytosol"/>
    <property type="evidence" value="ECO:0007669"/>
    <property type="project" value="TreeGrafter"/>
</dbReference>
<keyword evidence="12" id="KW-1185">Reference proteome</keyword>
<keyword evidence="4 8" id="KW-0418">Kinase</keyword>
<evidence type="ECO:0000313" key="12">
    <source>
        <dbReference type="Proteomes" id="UP000287605"/>
    </source>
</evidence>
<evidence type="ECO:0000256" key="6">
    <source>
        <dbReference type="ARBA" id="ARBA00022840"/>
    </source>
</evidence>
<evidence type="ECO:0000256" key="4">
    <source>
        <dbReference type="ARBA" id="ARBA00022777"/>
    </source>
</evidence>